<dbReference type="EMBL" id="MW627366">
    <property type="protein sequence ID" value="QTZ83285.1"/>
    <property type="molecule type" value="Genomic_DNA"/>
</dbReference>
<reference evidence="1" key="1">
    <citation type="submission" date="2021-02" db="EMBL/GenBank/DDBJ databases">
        <authorList>
            <person name="Qin X."/>
            <person name="Gong M."/>
            <person name="Yang H."/>
        </authorList>
    </citation>
    <scope>NUCLEOTIDE SEQUENCE</scope>
</reference>
<gene>
    <name evidence="1" type="ORF">phiGM223_19</name>
</gene>
<dbReference type="Proteomes" id="UP000676975">
    <property type="component" value="Segment"/>
</dbReference>
<sequence length="115" mass="12394">MMTVDRTGSVACAPYAGAGYPYPVHFGCCPAVALPSQPFFVPNSNLRCFCEYQSGTSGHMIDKSMPFVKQKLYKGSCTHVSHDDNAFASSGHGMNLAWSATCDSTTWDFVTEPPA</sequence>
<protein>
    <submittedName>
        <fullName evidence="1">Putative DNA primase</fullName>
    </submittedName>
</protein>
<proteinExistence type="predicted"/>
<name>A0A8T8IVL2_9CAUD</name>
<organism evidence="1 2">
    <name type="scientific">Pseudomonas phage phiGM22-3</name>
    <dbReference type="NCBI Taxonomy" id="2816462"/>
    <lineage>
        <taxon>Viruses</taxon>
        <taxon>Duplodnaviria</taxon>
        <taxon>Heunggongvirae</taxon>
        <taxon>Uroviricota</taxon>
        <taxon>Caudoviricetes</taxon>
        <taxon>Autographivirales</taxon>
        <taxon>Autoscriptoviridae</taxon>
        <taxon>Tunggulvirus</taxon>
        <taxon>Tunggulvirus GM223</taxon>
    </lineage>
</organism>
<evidence type="ECO:0000313" key="2">
    <source>
        <dbReference type="Proteomes" id="UP000676975"/>
    </source>
</evidence>
<accession>A0A8T8IVL2</accession>
<keyword evidence="2" id="KW-1185">Reference proteome</keyword>
<evidence type="ECO:0000313" key="1">
    <source>
        <dbReference type="EMBL" id="QTZ83285.1"/>
    </source>
</evidence>